<name>S7VBQ5_DESML</name>
<dbReference type="RefSeq" id="WP_020876284.1">
    <property type="nucleotide sequence ID" value="NZ_ATHJ01000071.1"/>
</dbReference>
<organism evidence="1 2">
    <name type="scientific">Desulfococcus multivorans DSM 2059</name>
    <dbReference type="NCBI Taxonomy" id="1121405"/>
    <lineage>
        <taxon>Bacteria</taxon>
        <taxon>Pseudomonadati</taxon>
        <taxon>Thermodesulfobacteriota</taxon>
        <taxon>Desulfobacteria</taxon>
        <taxon>Desulfobacterales</taxon>
        <taxon>Desulfococcaceae</taxon>
        <taxon>Desulfococcus</taxon>
    </lineage>
</organism>
<accession>S7VBQ5</accession>
<evidence type="ECO:0000313" key="2">
    <source>
        <dbReference type="Proteomes" id="UP000014977"/>
    </source>
</evidence>
<keyword evidence="2" id="KW-1185">Reference proteome</keyword>
<dbReference type="AlphaFoldDB" id="S7VBQ5"/>
<evidence type="ECO:0000313" key="1">
    <source>
        <dbReference type="EMBL" id="EPR41903.1"/>
    </source>
</evidence>
<protein>
    <submittedName>
        <fullName evidence="1">Uncharacterized protein</fullName>
    </submittedName>
</protein>
<comment type="caution">
    <text evidence="1">The sequence shown here is derived from an EMBL/GenBank/DDBJ whole genome shotgun (WGS) entry which is preliminary data.</text>
</comment>
<sequence length="56" mass="6621">MKKTNRFFLRHIVDAVGLIRAYTNNVTETQFYQNRLIQDGVLRQNINTILAKTERP</sequence>
<dbReference type="EMBL" id="ATHJ01000071">
    <property type="protein sequence ID" value="EPR41903.1"/>
    <property type="molecule type" value="Genomic_DNA"/>
</dbReference>
<proteinExistence type="predicted"/>
<gene>
    <name evidence="1" type="ORF">dsmv_1902</name>
</gene>
<reference evidence="1 2" key="1">
    <citation type="journal article" date="2013" name="Genome Announc.">
        <title>Draft genome sequences for three mercury-methylating, sulfate-reducing bacteria.</title>
        <authorList>
            <person name="Brown S.D."/>
            <person name="Hurt R.A.Jr."/>
            <person name="Gilmour C.C."/>
            <person name="Elias D.A."/>
        </authorList>
    </citation>
    <scope>NUCLEOTIDE SEQUENCE [LARGE SCALE GENOMIC DNA]</scope>
    <source>
        <strain evidence="1 2">DSM 2059</strain>
    </source>
</reference>
<dbReference type="Proteomes" id="UP000014977">
    <property type="component" value="Unassembled WGS sequence"/>
</dbReference>
<dbReference type="OrthoDB" id="955324at2"/>